<dbReference type="Gene3D" id="3.30.420.10">
    <property type="entry name" value="Ribonuclease H-like superfamily/Ribonuclease H"/>
    <property type="match status" value="1"/>
</dbReference>
<dbReference type="Gene3D" id="3.60.10.10">
    <property type="entry name" value="Endonuclease/exonuclease/phosphatase"/>
    <property type="match status" value="1"/>
</dbReference>
<evidence type="ECO:0000313" key="5">
    <source>
        <dbReference type="Proteomes" id="UP000285301"/>
    </source>
</evidence>
<feature type="domain" description="RNase H type-1" evidence="3">
    <location>
        <begin position="676"/>
        <end position="809"/>
    </location>
</feature>
<dbReference type="Pfam" id="PF00078">
    <property type="entry name" value="RVT_1"/>
    <property type="match status" value="1"/>
</dbReference>
<evidence type="ECO:0000313" key="4">
    <source>
        <dbReference type="EMBL" id="RWS02258.1"/>
    </source>
</evidence>
<feature type="coiled-coil region" evidence="1">
    <location>
        <begin position="139"/>
        <end position="186"/>
    </location>
</feature>
<dbReference type="InterPro" id="IPR043502">
    <property type="entry name" value="DNA/RNA_pol_sf"/>
</dbReference>
<dbReference type="OrthoDB" id="6515318at2759"/>
<dbReference type="GO" id="GO:0003676">
    <property type="term" value="F:nucleic acid binding"/>
    <property type="evidence" value="ECO:0007669"/>
    <property type="project" value="InterPro"/>
</dbReference>
<dbReference type="PROSITE" id="PS50879">
    <property type="entry name" value="RNASE_H_1"/>
    <property type="match status" value="1"/>
</dbReference>
<dbReference type="Proteomes" id="UP000285301">
    <property type="component" value="Unassembled WGS sequence"/>
</dbReference>
<dbReference type="InterPro" id="IPR036691">
    <property type="entry name" value="Endo/exonu/phosph_ase_sf"/>
</dbReference>
<evidence type="ECO:0000256" key="1">
    <source>
        <dbReference type="SAM" id="Coils"/>
    </source>
</evidence>
<dbReference type="Pfam" id="PF00075">
    <property type="entry name" value="RNase_H"/>
    <property type="match status" value="1"/>
</dbReference>
<dbReference type="PANTHER" id="PTHR19446">
    <property type="entry name" value="REVERSE TRANSCRIPTASES"/>
    <property type="match status" value="1"/>
</dbReference>
<dbReference type="GO" id="GO:0004523">
    <property type="term" value="F:RNA-DNA hybrid ribonuclease activity"/>
    <property type="evidence" value="ECO:0007669"/>
    <property type="project" value="InterPro"/>
</dbReference>
<dbReference type="InterPro" id="IPR000477">
    <property type="entry name" value="RT_dom"/>
</dbReference>
<protein>
    <submittedName>
        <fullName evidence="4">ORF2-like protein</fullName>
    </submittedName>
</protein>
<evidence type="ECO:0000259" key="2">
    <source>
        <dbReference type="PROSITE" id="PS50878"/>
    </source>
</evidence>
<feature type="domain" description="Reverse transcriptase" evidence="2">
    <location>
        <begin position="189"/>
        <end position="513"/>
    </location>
</feature>
<dbReference type="InterPro" id="IPR036397">
    <property type="entry name" value="RNaseH_sf"/>
</dbReference>
<dbReference type="PROSITE" id="PS50878">
    <property type="entry name" value="RT_POL"/>
    <property type="match status" value="1"/>
</dbReference>
<dbReference type="AlphaFoldDB" id="A0A3S3P0A9"/>
<dbReference type="EMBL" id="NCKU01007943">
    <property type="protein sequence ID" value="RWS02258.1"/>
    <property type="molecule type" value="Genomic_DNA"/>
</dbReference>
<dbReference type="SUPFAM" id="SSF56672">
    <property type="entry name" value="DNA/RNA polymerases"/>
    <property type="match status" value="1"/>
</dbReference>
<dbReference type="GO" id="GO:0042575">
    <property type="term" value="C:DNA polymerase complex"/>
    <property type="evidence" value="ECO:0007669"/>
    <property type="project" value="UniProtKB-ARBA"/>
</dbReference>
<keyword evidence="5" id="KW-1185">Reference proteome</keyword>
<dbReference type="SUPFAM" id="SSF56219">
    <property type="entry name" value="DNase I-like"/>
    <property type="match status" value="1"/>
</dbReference>
<dbReference type="SUPFAM" id="SSF53098">
    <property type="entry name" value="Ribonuclease H-like"/>
    <property type="match status" value="1"/>
</dbReference>
<name>A0A3S3P0A9_9ACAR</name>
<proteinExistence type="predicted"/>
<organism evidence="4 5">
    <name type="scientific">Dinothrombium tinctorium</name>
    <dbReference type="NCBI Taxonomy" id="1965070"/>
    <lineage>
        <taxon>Eukaryota</taxon>
        <taxon>Metazoa</taxon>
        <taxon>Ecdysozoa</taxon>
        <taxon>Arthropoda</taxon>
        <taxon>Chelicerata</taxon>
        <taxon>Arachnida</taxon>
        <taxon>Acari</taxon>
        <taxon>Acariformes</taxon>
        <taxon>Trombidiformes</taxon>
        <taxon>Prostigmata</taxon>
        <taxon>Anystina</taxon>
        <taxon>Parasitengona</taxon>
        <taxon>Trombidioidea</taxon>
        <taxon>Trombidiidae</taxon>
        <taxon>Dinothrombium</taxon>
    </lineage>
</organism>
<comment type="caution">
    <text evidence="4">The sequence shown here is derived from an EMBL/GenBank/DDBJ whole genome shotgun (WGS) entry which is preliminary data.</text>
</comment>
<dbReference type="STRING" id="1965070.A0A3S3P0A9"/>
<sequence>MNNFFIANLPSPPTYQGPRGSSFIDVTLVSENAFHLISNWEVGDFESLSDHKYVNFEIFLSQTNSNIESTYRYNTNKAKWEEMKSEFAELCQSIDHHPCDLTSLNLYTEQLMFSISQICDRHIPRKRKGRGNSWWTTQLTEMRKQVNRLRRRYQRTSNEEIRQERFESFKEAKKAYQLAIKKAKEDSWIEFCSEEGESNPWNRLYKIIKKVDQDEIRTIQKEDGSYTANSQETAEYLLETFFTNDRTENDTPEISNIRLTPNTSDDVEMTEDEILNAASSFSKKKAPGFDGFTADISKFFIENFIKIFYNLFNACLKYGVFPGIWKRAMIKLIPKSKRNTAKAYRPIKGAFNNAWWPGILMELKNKRTPRNIFNVFKDFLNCRSVSINVGGSEASKMISKGCPQGSISGPILWTVLFNSLLEIKLPQACRIQAFADDSLLNITGASTQAIQKKANESLKMIAEWGLKNKLQFNALKTKAVLITKKRRFDSPRILMNGTTIEISQSFRYLGVIIESKFLYDQHIEYLISKLKGLLGQLYRCTRLKWGLGHKSLLLLYKSVVEPIIMYGSPIFYTAASKNKNLRKLRSLQRQFAMRIIKSFGTISYEASIILSNILPIDLRIQERVALFQLKNPQFLTNDIKMILQDAIINPLLFEKPTPVKNLQHPSFSIRKYPLNQSYQMSVYTDGSKNDIGVGSAFCVFQDDQMVDQESFRLSNHCSVFQSELFAILKAITYINRKENIFRCEIITDSKSALQALQNRKNDNFLINEIKNEFSRAYQAGHLVDIKWIPGHTGDLGNETTDFLARRHYEINEISYNLVGISFVKSKLRQRTLRLWEHRWQTTNKAITTKKFFPTVESRWNLKDIIACDYELTQCLSGHGKINHYLQRFHLADSSLCSCGIGEETIEHIILECERYSRHRRQLVLACDIKQISWPPQLSQLVGKDLFTTFLSFIHEINQFKL</sequence>
<reference evidence="4 5" key="1">
    <citation type="journal article" date="2018" name="Gigascience">
        <title>Genomes of trombidid mites reveal novel predicted allergens and laterally-transferred genes associated with secondary metabolism.</title>
        <authorList>
            <person name="Dong X."/>
            <person name="Chaisiri K."/>
            <person name="Xia D."/>
            <person name="Armstrong S.D."/>
            <person name="Fang Y."/>
            <person name="Donnelly M.J."/>
            <person name="Kadowaki T."/>
            <person name="McGarry J.W."/>
            <person name="Darby A.C."/>
            <person name="Makepeace B.L."/>
        </authorList>
    </citation>
    <scope>NUCLEOTIDE SEQUENCE [LARGE SCALE GENOMIC DNA]</scope>
    <source>
        <strain evidence="4">UoL-WK</strain>
    </source>
</reference>
<dbReference type="InterPro" id="IPR012337">
    <property type="entry name" value="RNaseH-like_sf"/>
</dbReference>
<dbReference type="GO" id="GO:0071897">
    <property type="term" value="P:DNA biosynthetic process"/>
    <property type="evidence" value="ECO:0007669"/>
    <property type="project" value="UniProtKB-ARBA"/>
</dbReference>
<accession>A0A3S3P0A9</accession>
<keyword evidence="1" id="KW-0175">Coiled coil</keyword>
<dbReference type="CDD" id="cd09276">
    <property type="entry name" value="Rnase_HI_RT_non_LTR"/>
    <property type="match status" value="1"/>
</dbReference>
<dbReference type="InterPro" id="IPR002156">
    <property type="entry name" value="RNaseH_domain"/>
</dbReference>
<gene>
    <name evidence="4" type="ORF">B4U79_01713</name>
</gene>
<evidence type="ECO:0000259" key="3">
    <source>
        <dbReference type="PROSITE" id="PS50879"/>
    </source>
</evidence>